<dbReference type="OrthoDB" id="5326008at2"/>
<name>A0A0D7X7Q2_9BACL</name>
<dbReference type="PATRIC" id="fig|159743.3.peg.1896"/>
<keyword evidence="2" id="KW-1185">Reference proteome</keyword>
<dbReference type="InterPro" id="IPR014903">
    <property type="entry name" value="DUF1796"/>
</dbReference>
<reference evidence="1 2" key="1">
    <citation type="submission" date="2014-11" db="EMBL/GenBank/DDBJ databases">
        <title>Draft Genome Sequences of Paenibacillus polymyxa NRRL B-30509 and Paenibacillus terrae NRRL B-30644, Strains from a Poultry Environment that Produce Tridecaptin A and Paenicidins.</title>
        <authorList>
            <person name="van Belkum M.J."/>
            <person name="Lohans C.T."/>
            <person name="Vederas J.C."/>
        </authorList>
    </citation>
    <scope>NUCLEOTIDE SEQUENCE [LARGE SCALE GENOMIC DNA]</scope>
    <source>
        <strain evidence="1 2">NRRL B-30644</strain>
    </source>
</reference>
<sequence length="215" mass="24720">MRLAQLAGEYDAVFSLGQNCTPAIQLEKNRLRPFAGVLDWMMSDTLSDVNRLLENRFAGFMDFPNLSVVGTSQLNYMVRDIDYNVISVHDFPQERNTSADLATYPEFREKIDRRIERFFAKTQKAQRSLFVRMLGTYAEVEELERILSGMVAHEFRLLIVNCSGVTELTELDWQLANVCAVEMPFADVWNYQSDPHWRTLFGGMSLSSERGGRRA</sequence>
<dbReference type="EMBL" id="JTHP01000012">
    <property type="protein sequence ID" value="KJD46037.1"/>
    <property type="molecule type" value="Genomic_DNA"/>
</dbReference>
<gene>
    <name evidence="1" type="ORF">QD47_08655</name>
</gene>
<protein>
    <submittedName>
        <fullName evidence="1">Peptidase</fullName>
    </submittedName>
</protein>
<dbReference type="Proteomes" id="UP000032534">
    <property type="component" value="Unassembled WGS sequence"/>
</dbReference>
<comment type="caution">
    <text evidence="1">The sequence shown here is derived from an EMBL/GenBank/DDBJ whole genome shotgun (WGS) entry which is preliminary data.</text>
</comment>
<evidence type="ECO:0000313" key="2">
    <source>
        <dbReference type="Proteomes" id="UP000032534"/>
    </source>
</evidence>
<dbReference type="RefSeq" id="WP_044645751.1">
    <property type="nucleotide sequence ID" value="NZ_JTHP01000012.1"/>
</dbReference>
<dbReference type="AlphaFoldDB" id="A0A0D7X7Q2"/>
<evidence type="ECO:0000313" key="1">
    <source>
        <dbReference type="EMBL" id="KJD46037.1"/>
    </source>
</evidence>
<dbReference type="Pfam" id="PF08795">
    <property type="entry name" value="DUF1796"/>
    <property type="match status" value="1"/>
</dbReference>
<proteinExistence type="predicted"/>
<organism evidence="1 2">
    <name type="scientific">Paenibacillus terrae</name>
    <dbReference type="NCBI Taxonomy" id="159743"/>
    <lineage>
        <taxon>Bacteria</taxon>
        <taxon>Bacillati</taxon>
        <taxon>Bacillota</taxon>
        <taxon>Bacilli</taxon>
        <taxon>Bacillales</taxon>
        <taxon>Paenibacillaceae</taxon>
        <taxon>Paenibacillus</taxon>
    </lineage>
</organism>
<accession>A0A0D7X7Q2</accession>